<feature type="chain" id="PRO_5043786080" evidence="1">
    <location>
        <begin position="22"/>
        <end position="100"/>
    </location>
</feature>
<dbReference type="RefSeq" id="WP_345419978.1">
    <property type="nucleotide sequence ID" value="NZ_AP031496.1"/>
</dbReference>
<reference evidence="3" key="1">
    <citation type="journal article" date="2019" name="Int. J. Syst. Evol. Microbiol.">
        <title>The Global Catalogue of Microorganisms (GCM) 10K type strain sequencing project: providing services to taxonomists for standard genome sequencing and annotation.</title>
        <authorList>
            <consortium name="The Broad Institute Genomics Platform"/>
            <consortium name="The Broad Institute Genome Sequencing Center for Infectious Disease"/>
            <person name="Wu L."/>
            <person name="Ma J."/>
        </authorList>
    </citation>
    <scope>NUCLEOTIDE SEQUENCE [LARGE SCALE GENOMIC DNA]</scope>
    <source>
        <strain evidence="3">JCM 19134</strain>
    </source>
</reference>
<evidence type="ECO:0000313" key="2">
    <source>
        <dbReference type="EMBL" id="GAA4939153.1"/>
    </source>
</evidence>
<dbReference type="EMBL" id="BAABLX010000009">
    <property type="protein sequence ID" value="GAA4939153.1"/>
    <property type="molecule type" value="Genomic_DNA"/>
</dbReference>
<dbReference type="Proteomes" id="UP001409585">
    <property type="component" value="Unassembled WGS sequence"/>
</dbReference>
<name>A0AAV3U0K6_9ALTE</name>
<gene>
    <name evidence="2" type="ORF">GCM10025791_16650</name>
</gene>
<dbReference type="AlphaFoldDB" id="A0AAV3U0K6"/>
<evidence type="ECO:0000313" key="3">
    <source>
        <dbReference type="Proteomes" id="UP001409585"/>
    </source>
</evidence>
<keyword evidence="3" id="KW-1185">Reference proteome</keyword>
<feature type="signal peptide" evidence="1">
    <location>
        <begin position="1"/>
        <end position="21"/>
    </location>
</feature>
<proteinExistence type="predicted"/>
<protein>
    <submittedName>
        <fullName evidence="2">Uncharacterized protein</fullName>
    </submittedName>
</protein>
<comment type="caution">
    <text evidence="2">The sequence shown here is derived from an EMBL/GenBank/DDBJ whole genome shotgun (WGS) entry which is preliminary data.</text>
</comment>
<accession>A0AAV3U0K6</accession>
<keyword evidence="1" id="KW-0732">Signal</keyword>
<sequence>MKKLVLACSFVGLALSFTASAESDFCAVSAVDTPEIPTYVETGEQLITLHEQVTEYIADSEKRLICQKSTASYNAMVDSMHSTADKFNKLLSDYKRSASL</sequence>
<organism evidence="2 3">
    <name type="scientific">Halioxenophilus aromaticivorans</name>
    <dbReference type="NCBI Taxonomy" id="1306992"/>
    <lineage>
        <taxon>Bacteria</taxon>
        <taxon>Pseudomonadati</taxon>
        <taxon>Pseudomonadota</taxon>
        <taxon>Gammaproteobacteria</taxon>
        <taxon>Alteromonadales</taxon>
        <taxon>Alteromonadaceae</taxon>
        <taxon>Halioxenophilus</taxon>
    </lineage>
</organism>
<evidence type="ECO:0000256" key="1">
    <source>
        <dbReference type="SAM" id="SignalP"/>
    </source>
</evidence>